<evidence type="ECO:0000256" key="2">
    <source>
        <dbReference type="ARBA" id="ARBA00010199"/>
    </source>
</evidence>
<keyword evidence="5 7" id="KW-1133">Transmembrane helix</keyword>
<dbReference type="Proteomes" id="UP001642409">
    <property type="component" value="Unassembled WGS sequence"/>
</dbReference>
<protein>
    <submittedName>
        <fullName evidence="8">Na_-driven multidrug efflux pump</fullName>
    </submittedName>
</protein>
<evidence type="ECO:0000256" key="5">
    <source>
        <dbReference type="ARBA" id="ARBA00022989"/>
    </source>
</evidence>
<evidence type="ECO:0000256" key="1">
    <source>
        <dbReference type="ARBA" id="ARBA00004651"/>
    </source>
</evidence>
<feature type="transmembrane region" description="Helical" evidence="7">
    <location>
        <begin position="68"/>
        <end position="89"/>
    </location>
</feature>
<name>A0ABP1GFF9_9EUKA</name>
<feature type="transmembrane region" description="Helical" evidence="7">
    <location>
        <begin position="207"/>
        <end position="227"/>
    </location>
</feature>
<feature type="transmembrane region" description="Helical" evidence="7">
    <location>
        <begin position="148"/>
        <end position="170"/>
    </location>
</feature>
<keyword evidence="9" id="KW-1185">Reference proteome</keyword>
<feature type="transmembrane region" description="Helical" evidence="7">
    <location>
        <begin position="176"/>
        <end position="200"/>
    </location>
</feature>
<dbReference type="Pfam" id="PF01554">
    <property type="entry name" value="MatE"/>
    <property type="match status" value="2"/>
</dbReference>
<comment type="subcellular location">
    <subcellularLocation>
        <location evidence="1">Cell membrane</location>
        <topology evidence="1">Multi-pass membrane protein</topology>
    </subcellularLocation>
</comment>
<organism evidence="8 9">
    <name type="scientific">Hexamita inflata</name>
    <dbReference type="NCBI Taxonomy" id="28002"/>
    <lineage>
        <taxon>Eukaryota</taxon>
        <taxon>Metamonada</taxon>
        <taxon>Diplomonadida</taxon>
        <taxon>Hexamitidae</taxon>
        <taxon>Hexamitinae</taxon>
        <taxon>Hexamita</taxon>
    </lineage>
</organism>
<feature type="transmembrane region" description="Helical" evidence="7">
    <location>
        <begin position="436"/>
        <end position="460"/>
    </location>
</feature>
<feature type="transmembrane region" description="Helical" evidence="7">
    <location>
        <begin position="379"/>
        <end position="400"/>
    </location>
</feature>
<proteinExistence type="inferred from homology"/>
<evidence type="ECO:0000256" key="4">
    <source>
        <dbReference type="ARBA" id="ARBA00022692"/>
    </source>
</evidence>
<evidence type="ECO:0000313" key="8">
    <source>
        <dbReference type="EMBL" id="CAL5970862.1"/>
    </source>
</evidence>
<keyword evidence="6 7" id="KW-0472">Membrane</keyword>
<dbReference type="InterPro" id="IPR002528">
    <property type="entry name" value="MATE_fam"/>
</dbReference>
<dbReference type="PANTHER" id="PTHR43823:SF3">
    <property type="entry name" value="MULTIDRUG EXPORT PROTEIN MEPA"/>
    <property type="match status" value="1"/>
</dbReference>
<feature type="transmembrane region" description="Helical" evidence="7">
    <location>
        <begin position="339"/>
        <end position="359"/>
    </location>
</feature>
<sequence length="497" mass="55320">MKHPHQLETPEEKLRKLGQTPIFKLLLQQSIPNVVSLLSLSMYQIIDSIFIGNYIGEVGLAAQAIFSAIEYLSCTSLPVAFSIGAVALIGPALGKNDLKGANIFLTQYLYFVIFYVVLVPVVFVPFLTPFLMWLGCAEGEMLRLAKQYALVMLLVGPLVYSPNGGFLPLFRVENRAMTAMFVQVSSSILTLVFDSILFPVWYKQLELYAAAFSTVFALTITGTYTVLNYMGCFKKSVLKFAGKVKPDLKTIGIIAYQSFPQFLNALPNQMGVLLANMMIKKYSASAEQAERLNASVGLYTRLSMLVLQPRQAIYLGFVSILGFNVGAKMWERVLKLLKYTFWLIIGVVSFMTAVEMIFAQQLASLFTKSPEFIVTSAKSLQMALFGYPLGGALMICSGVYQMERRPALASVFQGMRLVLMVVLMFVMPLIMDIEYIFLALGLTDAIVGVIGVICFWMIYYKYKKIEQKSKTENLTSEAVKVEITQPVTVAADMLHGD</sequence>
<evidence type="ECO:0000256" key="7">
    <source>
        <dbReference type="SAM" id="Phobius"/>
    </source>
</evidence>
<comment type="caution">
    <text evidence="8">The sequence shown here is derived from an EMBL/GenBank/DDBJ whole genome shotgun (WGS) entry which is preliminary data.</text>
</comment>
<feature type="transmembrane region" description="Helical" evidence="7">
    <location>
        <begin position="311"/>
        <end position="327"/>
    </location>
</feature>
<comment type="similarity">
    <text evidence="2">Belongs to the multi antimicrobial extrusion (MATE) (TC 2.A.66.1) family.</text>
</comment>
<feature type="transmembrane region" description="Helical" evidence="7">
    <location>
        <begin position="407"/>
        <end position="430"/>
    </location>
</feature>
<dbReference type="EMBL" id="CAXDID020000002">
    <property type="protein sequence ID" value="CAL5970862.1"/>
    <property type="molecule type" value="Genomic_DNA"/>
</dbReference>
<dbReference type="InterPro" id="IPR051327">
    <property type="entry name" value="MATE_MepA_subfamily"/>
</dbReference>
<accession>A0ABP1GFF9</accession>
<evidence type="ECO:0000256" key="3">
    <source>
        <dbReference type="ARBA" id="ARBA00022475"/>
    </source>
</evidence>
<reference evidence="8 9" key="1">
    <citation type="submission" date="2024-07" db="EMBL/GenBank/DDBJ databases">
        <authorList>
            <person name="Akdeniz Z."/>
        </authorList>
    </citation>
    <scope>NUCLEOTIDE SEQUENCE [LARGE SCALE GENOMIC DNA]</scope>
</reference>
<dbReference type="PANTHER" id="PTHR43823">
    <property type="entry name" value="SPORULATION PROTEIN YKVU"/>
    <property type="match status" value="1"/>
</dbReference>
<keyword evidence="3" id="KW-1003">Cell membrane</keyword>
<feature type="transmembrane region" description="Helical" evidence="7">
    <location>
        <begin position="109"/>
        <end position="136"/>
    </location>
</feature>
<evidence type="ECO:0000256" key="6">
    <source>
        <dbReference type="ARBA" id="ARBA00023136"/>
    </source>
</evidence>
<keyword evidence="4 7" id="KW-0812">Transmembrane</keyword>
<gene>
    <name evidence="8" type="ORF">HINF_LOCUS802</name>
</gene>
<evidence type="ECO:0000313" key="9">
    <source>
        <dbReference type="Proteomes" id="UP001642409"/>
    </source>
</evidence>